<feature type="domain" description="Asparagine synthetase" evidence="5">
    <location>
        <begin position="227"/>
        <end position="567"/>
    </location>
</feature>
<dbReference type="InterPro" id="IPR051786">
    <property type="entry name" value="ASN_synthetase/amidase"/>
</dbReference>
<evidence type="ECO:0000256" key="1">
    <source>
        <dbReference type="ARBA" id="ARBA00005187"/>
    </source>
</evidence>
<dbReference type="InterPro" id="IPR001962">
    <property type="entry name" value="Asn_synthase"/>
</dbReference>
<dbReference type="SUPFAM" id="SSF52402">
    <property type="entry name" value="Adenine nucleotide alpha hydrolases-like"/>
    <property type="match status" value="1"/>
</dbReference>
<comment type="catalytic activity">
    <reaction evidence="3">
        <text>L-aspartate + L-glutamine + ATP + H2O = L-asparagine + L-glutamate + AMP + diphosphate + H(+)</text>
        <dbReference type="Rhea" id="RHEA:12228"/>
        <dbReference type="ChEBI" id="CHEBI:15377"/>
        <dbReference type="ChEBI" id="CHEBI:15378"/>
        <dbReference type="ChEBI" id="CHEBI:29985"/>
        <dbReference type="ChEBI" id="CHEBI:29991"/>
        <dbReference type="ChEBI" id="CHEBI:30616"/>
        <dbReference type="ChEBI" id="CHEBI:33019"/>
        <dbReference type="ChEBI" id="CHEBI:58048"/>
        <dbReference type="ChEBI" id="CHEBI:58359"/>
        <dbReference type="ChEBI" id="CHEBI:456215"/>
        <dbReference type="EC" id="6.3.5.4"/>
    </reaction>
</comment>
<dbReference type="EMBL" id="CP067977">
    <property type="protein sequence ID" value="QQQ18557.1"/>
    <property type="molecule type" value="Genomic_DNA"/>
</dbReference>
<dbReference type="PANTHER" id="PTHR43284:SF1">
    <property type="entry name" value="ASPARAGINE SYNTHETASE"/>
    <property type="match status" value="1"/>
</dbReference>
<evidence type="ECO:0000256" key="2">
    <source>
        <dbReference type="ARBA" id="ARBA00012737"/>
    </source>
</evidence>
<evidence type="ECO:0000256" key="3">
    <source>
        <dbReference type="ARBA" id="ARBA00048741"/>
    </source>
</evidence>
<comment type="pathway">
    <text evidence="1">Amino-acid biosynthesis; L-asparagine biosynthesis; L-asparagine from L-aspartate (L-Gln route): step 1/1.</text>
</comment>
<dbReference type="InterPro" id="IPR014729">
    <property type="entry name" value="Rossmann-like_a/b/a_fold"/>
</dbReference>
<dbReference type="Proteomes" id="UP000595448">
    <property type="component" value="Chromosome"/>
</dbReference>
<dbReference type="EC" id="6.3.5.4" evidence="2"/>
<dbReference type="RefSeq" id="WP_201102927.1">
    <property type="nucleotide sequence ID" value="NZ_CP067977.1"/>
</dbReference>
<evidence type="ECO:0000259" key="5">
    <source>
        <dbReference type="Pfam" id="PF00733"/>
    </source>
</evidence>
<dbReference type="Pfam" id="PF00733">
    <property type="entry name" value="Asn_synthase"/>
    <property type="match status" value="1"/>
</dbReference>
<gene>
    <name evidence="6" type="ORF">JIP62_14935</name>
</gene>
<organism evidence="6 7">
    <name type="scientific">Brevundimonas vitisensis</name>
    <dbReference type="NCBI Taxonomy" id="2800818"/>
    <lineage>
        <taxon>Bacteria</taxon>
        <taxon>Pseudomonadati</taxon>
        <taxon>Pseudomonadota</taxon>
        <taxon>Alphaproteobacteria</taxon>
        <taxon>Caulobacterales</taxon>
        <taxon>Caulobacteraceae</taxon>
        <taxon>Brevundimonas</taxon>
    </lineage>
</organism>
<dbReference type="Gene3D" id="3.40.50.620">
    <property type="entry name" value="HUPs"/>
    <property type="match status" value="1"/>
</dbReference>
<name>A0ABX7BMS4_9CAUL</name>
<dbReference type="Gene3D" id="3.60.20.10">
    <property type="entry name" value="Glutamine Phosphoribosylpyrophosphate, subunit 1, domain 1"/>
    <property type="match status" value="1"/>
</dbReference>
<evidence type="ECO:0000256" key="4">
    <source>
        <dbReference type="SAM" id="MobiDB-lite"/>
    </source>
</evidence>
<keyword evidence="7" id="KW-1185">Reference proteome</keyword>
<evidence type="ECO:0000313" key="7">
    <source>
        <dbReference type="Proteomes" id="UP000595448"/>
    </source>
</evidence>
<proteinExistence type="predicted"/>
<feature type="compositionally biased region" description="Basic and acidic residues" evidence="4">
    <location>
        <begin position="45"/>
        <end position="55"/>
    </location>
</feature>
<sequence>MKNGLYALASLDGSPLDRRHVGVLFSSFPRQPDSAGSFAALASDPHPHAASRHDDGPCTDLFLGHVDEPREMRQRLGLAADASHAEIAGAAQDRWGLEAARELGGEWTLLRWNARTRTLVLLMSECRRDDCYFAVSNGQVAISPQLVRLAKLDGVDGDLDPDALVRTMGRYPLAESLGNRTFVRGVQRLMPGSQTTLRSDGGVTATLAAPVTPEVRTISFDEAVHEIEVLLRKIVRRRLADGRDAAFMLSGGLDSSLIAWIASEERGPRQCLSFLTSAAPEGSDIPDETGWASIVADHLGFPMVPVRPGPDVDVYAPTSRMLASRERPILSPRHYLYEALEQAAIERGASVLFDGGYGELTVTHLGHGHSGNTSWRRRLMRELGMRLAASHLDFRGSASSFHVCLAADLLRQNPGLGTREQEPPRRKLDATNSFGYATGWEKSAVPPTIMGDAAVRYAMPFRHRELLALFASLPAEFARHNGVPRAIGRAILRGRLPDTIVSRTSKMAFSPTYPLLLQTQAPTARERLRAQREAGAGEWLDLEWLDQALADLANGRPFNTPMLFRIQATANAAQFFGWWRDQGADS</sequence>
<dbReference type="SUPFAM" id="SSF56235">
    <property type="entry name" value="N-terminal nucleophile aminohydrolases (Ntn hydrolases)"/>
    <property type="match status" value="1"/>
</dbReference>
<feature type="region of interest" description="Disordered" evidence="4">
    <location>
        <begin position="36"/>
        <end position="55"/>
    </location>
</feature>
<dbReference type="InterPro" id="IPR029055">
    <property type="entry name" value="Ntn_hydrolases_N"/>
</dbReference>
<reference evidence="6 7" key="1">
    <citation type="submission" date="2021-01" db="EMBL/GenBank/DDBJ databases">
        <title>Brevundimonas vitis sp. nov., an bacterium isolated from grape (Vitis vinifera).</title>
        <authorList>
            <person name="Jiang L."/>
            <person name="Lee J."/>
        </authorList>
    </citation>
    <scope>NUCLEOTIDE SEQUENCE [LARGE SCALE GENOMIC DNA]</scope>
    <source>
        <strain evidence="6 7">GRTSA-9</strain>
    </source>
</reference>
<evidence type="ECO:0000313" key="6">
    <source>
        <dbReference type="EMBL" id="QQQ18557.1"/>
    </source>
</evidence>
<dbReference type="PANTHER" id="PTHR43284">
    <property type="entry name" value="ASPARAGINE SYNTHETASE (GLUTAMINE-HYDROLYZING)"/>
    <property type="match status" value="1"/>
</dbReference>
<accession>A0ABX7BMS4</accession>
<protein>
    <recommendedName>
        <fullName evidence="2">asparagine synthase (glutamine-hydrolyzing)</fullName>
        <ecNumber evidence="2">6.3.5.4</ecNumber>
    </recommendedName>
</protein>